<proteinExistence type="predicted"/>
<reference evidence="3 4" key="1">
    <citation type="submission" date="2018-05" db="EMBL/GenBank/DDBJ databases">
        <title>Rhodoferax soyangensis sp.nov., isolated from an oligotrophic freshwater lake.</title>
        <authorList>
            <person name="Park M."/>
        </authorList>
    </citation>
    <scope>NUCLEOTIDE SEQUENCE [LARGE SCALE GENOMIC DNA]</scope>
    <source>
        <strain evidence="3 4">IMCC26218</strain>
    </source>
</reference>
<dbReference type="OrthoDB" id="9814800at2"/>
<sequence>MARPTLLQQVMRCGLCLLLWLGLALATGAQAQGIESIMAPGKLSQSHAKYEDDCKQCHVKLDRKAQDGLCMDCHKPVGADMRGKTGFHGHLEQPLTCKSCHTEHKGRDLKSAEFDQKKFDHSKTDYALKGKHEKAACDKCHVAGKKYREAAQDCNSCHKKDDKHKGALGPKCAECHTESDWKEAKFDHETTKFPLTGKHVDAKCTDCHKDNVYKDTPKNCYACHRKIDDQKGHKGLYGEKCETCHGTKAWKPSSFNHDNDTKFDLRGKHRTTACKDCHSGNLYKEKPKQECYACHKKDDKHKESLGTNCAACHTEKNWKEVAKFDHEKTQFPLAGKHAKVECKECHKSVMYKEAPKECIGCHLKDDKHKANLGKECGDCHNAQDWKNTEGRFKHDRTKFQLRNAHAAPSVKCSACHKDLTSFRNTPLPCLACHKKDDKHETQLGDKCETCHNDKAWKGTSFNHGKSRFPLTGRHIVAECKTCHLTLRYKDAARDCYSCHKKEDKHKLVFGVNCESCHSTRAWTTWTFDHDTRTKYRLESSHAKVACAACHKQAAPAGKDAAPLGTSCVACHRSDDVHSGGFGPRCDQCHQVESWKKVKSRVGQGADK</sequence>
<dbReference type="InterPro" id="IPR051829">
    <property type="entry name" value="Multiheme_Cytochr_ET"/>
</dbReference>
<organism evidence="3 4">
    <name type="scientific">Rhodoferax lacus</name>
    <dbReference type="NCBI Taxonomy" id="2184758"/>
    <lineage>
        <taxon>Bacteria</taxon>
        <taxon>Pseudomonadati</taxon>
        <taxon>Pseudomonadota</taxon>
        <taxon>Betaproteobacteria</taxon>
        <taxon>Burkholderiales</taxon>
        <taxon>Comamonadaceae</taxon>
        <taxon>Rhodoferax</taxon>
    </lineage>
</organism>
<feature type="chain" id="PRO_5017634603" evidence="2">
    <location>
        <begin position="32"/>
        <end position="607"/>
    </location>
</feature>
<evidence type="ECO:0000256" key="2">
    <source>
        <dbReference type="SAM" id="SignalP"/>
    </source>
</evidence>
<dbReference type="RefSeq" id="WP_117179694.1">
    <property type="nucleotide sequence ID" value="NZ_QFZK01000017.1"/>
</dbReference>
<gene>
    <name evidence="3" type="ORF">DIC66_18650</name>
</gene>
<accession>A0A3E1R812</accession>
<comment type="caution">
    <text evidence="3">The sequence shown here is derived from an EMBL/GenBank/DDBJ whole genome shotgun (WGS) entry which is preliminary data.</text>
</comment>
<dbReference type="InterPro" id="IPR036280">
    <property type="entry name" value="Multihaem_cyt_sf"/>
</dbReference>
<keyword evidence="1 2" id="KW-0732">Signal</keyword>
<evidence type="ECO:0000313" key="4">
    <source>
        <dbReference type="Proteomes" id="UP000260665"/>
    </source>
</evidence>
<dbReference type="Gene3D" id="3.90.10.10">
    <property type="entry name" value="Cytochrome C3"/>
    <property type="match status" value="7"/>
</dbReference>
<name>A0A3E1R812_9BURK</name>
<keyword evidence="4" id="KW-1185">Reference proteome</keyword>
<protein>
    <submittedName>
        <fullName evidence="3">Cytochrome C</fullName>
    </submittedName>
</protein>
<dbReference type="AlphaFoldDB" id="A0A3E1R812"/>
<evidence type="ECO:0000256" key="1">
    <source>
        <dbReference type="ARBA" id="ARBA00022729"/>
    </source>
</evidence>
<dbReference type="SUPFAM" id="SSF48695">
    <property type="entry name" value="Multiheme cytochromes"/>
    <property type="match status" value="3"/>
</dbReference>
<dbReference type="PANTHER" id="PTHR35038">
    <property type="entry name" value="DISSIMILATORY SULFITE REDUCTASE SIRA"/>
    <property type="match status" value="1"/>
</dbReference>
<dbReference type="EMBL" id="QFZK01000017">
    <property type="protein sequence ID" value="RFO95383.1"/>
    <property type="molecule type" value="Genomic_DNA"/>
</dbReference>
<dbReference type="Proteomes" id="UP000260665">
    <property type="component" value="Unassembled WGS sequence"/>
</dbReference>
<feature type="signal peptide" evidence="2">
    <location>
        <begin position="1"/>
        <end position="31"/>
    </location>
</feature>
<evidence type="ECO:0000313" key="3">
    <source>
        <dbReference type="EMBL" id="RFO95383.1"/>
    </source>
</evidence>